<dbReference type="PANTHER" id="PTHR39176">
    <property type="entry name" value="PERIPLASMIC PROTEIN-RELATED"/>
    <property type="match status" value="1"/>
</dbReference>
<dbReference type="InterPro" id="IPR009739">
    <property type="entry name" value="LprI-like_N"/>
</dbReference>
<comment type="caution">
    <text evidence="3">The sequence shown here is derived from an EMBL/GenBank/DDBJ whole genome shotgun (WGS) entry which is preliminary data.</text>
</comment>
<gene>
    <name evidence="3" type="ORF">DL1_10410</name>
</gene>
<name>A0A074TH72_9RHOB</name>
<dbReference type="Proteomes" id="UP000027725">
    <property type="component" value="Unassembled WGS sequence"/>
</dbReference>
<dbReference type="Gene3D" id="1.20.1270.180">
    <property type="match status" value="1"/>
</dbReference>
<dbReference type="RefSeq" id="WP_051693285.1">
    <property type="nucleotide sequence ID" value="NZ_FOVB01000003.1"/>
</dbReference>
<keyword evidence="4" id="KW-1185">Reference proteome</keyword>
<proteinExistence type="predicted"/>
<dbReference type="PANTHER" id="PTHR39176:SF1">
    <property type="entry name" value="PERIPLASMIC PROTEIN"/>
    <property type="match status" value="1"/>
</dbReference>
<evidence type="ECO:0000313" key="4">
    <source>
        <dbReference type="Proteomes" id="UP000027725"/>
    </source>
</evidence>
<feature type="signal peptide" evidence="1">
    <location>
        <begin position="1"/>
        <end position="23"/>
    </location>
</feature>
<sequence length="158" mass="16690">MKSLSLLAVFALATPILATSALADPTVDPATVQACFKNAKTVLPACIGDAANACEDQPGGSTTPGIAACLSGETQLWDDLLNAQYKAARARLVMQGGKTLSDELLKTQRAWIAFRDADCGLEYSIWEGGTIRSVMAASCQLSRTAQRALELRQLGSLE</sequence>
<protein>
    <recommendedName>
        <fullName evidence="2">Lysozyme inhibitor LprI-like N-terminal domain-containing protein</fullName>
    </recommendedName>
</protein>
<evidence type="ECO:0000259" key="2">
    <source>
        <dbReference type="Pfam" id="PF07007"/>
    </source>
</evidence>
<feature type="chain" id="PRO_5001699851" description="Lysozyme inhibitor LprI-like N-terminal domain-containing protein" evidence="1">
    <location>
        <begin position="24"/>
        <end position="158"/>
    </location>
</feature>
<dbReference type="STRING" id="1185766.SAMN05216224_103212"/>
<keyword evidence="1" id="KW-0732">Signal</keyword>
<dbReference type="EMBL" id="JHEH01000003">
    <property type="protein sequence ID" value="KEP71056.1"/>
    <property type="molecule type" value="Genomic_DNA"/>
</dbReference>
<organism evidence="3 4">
    <name type="scientific">Thioclava dalianensis</name>
    <dbReference type="NCBI Taxonomy" id="1185766"/>
    <lineage>
        <taxon>Bacteria</taxon>
        <taxon>Pseudomonadati</taxon>
        <taxon>Pseudomonadota</taxon>
        <taxon>Alphaproteobacteria</taxon>
        <taxon>Rhodobacterales</taxon>
        <taxon>Paracoccaceae</taxon>
        <taxon>Thioclava</taxon>
    </lineage>
</organism>
<evidence type="ECO:0000313" key="3">
    <source>
        <dbReference type="EMBL" id="KEP71056.1"/>
    </source>
</evidence>
<dbReference type="Pfam" id="PF07007">
    <property type="entry name" value="LprI"/>
    <property type="match status" value="1"/>
</dbReference>
<dbReference type="OrthoDB" id="7340239at2"/>
<accession>A0A074TH72</accession>
<evidence type="ECO:0000256" key="1">
    <source>
        <dbReference type="SAM" id="SignalP"/>
    </source>
</evidence>
<feature type="domain" description="Lysozyme inhibitor LprI-like N-terminal" evidence="2">
    <location>
        <begin position="54"/>
        <end position="151"/>
    </location>
</feature>
<dbReference type="eggNOG" id="COG3755">
    <property type="taxonomic scope" value="Bacteria"/>
</dbReference>
<reference evidence="3 4" key="1">
    <citation type="submission" date="2014-03" db="EMBL/GenBank/DDBJ databases">
        <title>The draft genome sequence of Thioclava dalianensis DLFJ1-1.</title>
        <authorList>
            <person name="Lai Q."/>
            <person name="Shao Z."/>
        </authorList>
    </citation>
    <scope>NUCLEOTIDE SEQUENCE [LARGE SCALE GENOMIC DNA]</scope>
    <source>
        <strain evidence="3 4">DLFJ1-1</strain>
    </source>
</reference>
<dbReference type="AlphaFoldDB" id="A0A074TH72"/>